<dbReference type="EMBL" id="QWEZ01000001">
    <property type="protein sequence ID" value="RRJ84657.1"/>
    <property type="molecule type" value="Genomic_DNA"/>
</dbReference>
<protein>
    <submittedName>
        <fullName evidence="1">Uncharacterized protein</fullName>
    </submittedName>
</protein>
<proteinExistence type="predicted"/>
<reference evidence="1 2" key="2">
    <citation type="submission" date="2018-12" db="EMBL/GenBank/DDBJ databases">
        <title>Simiduia agarivorans gen. nov., sp. nov., a marine, agarolytic bacterium isolated from shallow coastal water from Keelung, Taiwan.</title>
        <authorList>
            <person name="Shieh W.Y."/>
        </authorList>
    </citation>
    <scope>NUCLEOTIDE SEQUENCE [LARGE SCALE GENOMIC DNA]</scope>
    <source>
        <strain evidence="1 2">GTF-13</strain>
    </source>
</reference>
<comment type="caution">
    <text evidence="1">The sequence shown here is derived from an EMBL/GenBank/DDBJ whole genome shotgun (WGS) entry which is preliminary data.</text>
</comment>
<keyword evidence="2" id="KW-1185">Reference proteome</keyword>
<dbReference type="RefSeq" id="WP_125015086.1">
    <property type="nucleotide sequence ID" value="NZ_QWEZ01000001.1"/>
</dbReference>
<accession>A0A3P3VQR1</accession>
<evidence type="ECO:0000313" key="2">
    <source>
        <dbReference type="Proteomes" id="UP000280792"/>
    </source>
</evidence>
<dbReference type="Pfam" id="PF20227">
    <property type="entry name" value="DUF6586"/>
    <property type="match status" value="1"/>
</dbReference>
<sequence length="152" mass="16596">MSDSTKVTNRSLHQVWLMLEQWSSLDLKSGSPLGNAFAEALLCLLNRAFNALCAELAAGCGYRGECAQLEQVCAELAAQGQTSPELMELLSLAQAPRGWLSQMLHARVRYEDTASGALTIAVGGGLDAEQCRDWHRHLSQLAARLRESSAHW</sequence>
<gene>
    <name evidence="1" type="ORF">D0544_06020</name>
</gene>
<dbReference type="Proteomes" id="UP000280792">
    <property type="component" value="Unassembled WGS sequence"/>
</dbReference>
<dbReference type="AlphaFoldDB" id="A0A3P3VQR1"/>
<name>A0A3P3VQR1_9GAMM</name>
<evidence type="ECO:0000313" key="1">
    <source>
        <dbReference type="EMBL" id="RRJ84657.1"/>
    </source>
</evidence>
<organism evidence="1 2">
    <name type="scientific">Aestuariirhabdus litorea</name>
    <dbReference type="NCBI Taxonomy" id="2528527"/>
    <lineage>
        <taxon>Bacteria</taxon>
        <taxon>Pseudomonadati</taxon>
        <taxon>Pseudomonadota</taxon>
        <taxon>Gammaproteobacteria</taxon>
        <taxon>Oceanospirillales</taxon>
        <taxon>Aestuariirhabdaceae</taxon>
        <taxon>Aestuariirhabdus</taxon>
    </lineage>
</organism>
<dbReference type="InterPro" id="IPR046493">
    <property type="entry name" value="DUF6586"/>
</dbReference>
<reference evidence="1 2" key="1">
    <citation type="submission" date="2018-08" db="EMBL/GenBank/DDBJ databases">
        <authorList>
            <person name="Khan S.A."/>
        </authorList>
    </citation>
    <scope>NUCLEOTIDE SEQUENCE [LARGE SCALE GENOMIC DNA]</scope>
    <source>
        <strain evidence="1 2">GTF-13</strain>
    </source>
</reference>